<accession>C7RKI7</accession>
<name>C7RKI7_ACCRE</name>
<feature type="compositionally biased region" description="Low complexity" evidence="1">
    <location>
        <begin position="11"/>
        <end position="22"/>
    </location>
</feature>
<organism evidence="2">
    <name type="scientific">Accumulibacter regalis</name>
    <dbReference type="NCBI Taxonomy" id="522306"/>
    <lineage>
        <taxon>Bacteria</taxon>
        <taxon>Pseudomonadati</taxon>
        <taxon>Pseudomonadota</taxon>
        <taxon>Betaproteobacteria</taxon>
        <taxon>Candidatus Accumulibacter</taxon>
    </lineage>
</organism>
<sequence>MKRVSATRPDTGAPAPATIGPPARRRVPPPLDTARLFSPAARQRELAELQRTVGAQFGLTFVDMDVNDSASVSTLAKRFARAHVNGSAQEGSRFGRGVARNKMLVGQDMAPAAALAATGVDPETGNKERFALIAFNTANNHVMQGAFGDLRRLFGADELRQTERMTLLHEAGHMVVHHAEQSGADAWGVAVAALDDRTGKAGDAIREWAGSDEGAIAHPDVRRLMLGEADKLDALQACVRAGDDGLYYDADAVRQSFQAIKSRADYRNFQENMGDAFMAITLRQEGVDVTNTVAGARAHGDLEHNTKDSLGAIGALTKSSLAGMDTRQLAVRAAHVVQEALGIG</sequence>
<reference evidence="2" key="2">
    <citation type="submission" date="2009-09" db="EMBL/GenBank/DDBJ databases">
        <title>Complete sequence of chromosome of Candidatus Accumulibacter phosphatis clade IIA str. UW-1.</title>
        <authorList>
            <consortium name="US DOE Joint Genome Institute"/>
            <person name="Martin H.G."/>
            <person name="Ivanova N."/>
            <person name="Kunin V."/>
            <person name="Warnecke F."/>
            <person name="Barry K."/>
            <person name="He S."/>
            <person name="Salamov A."/>
            <person name="Szeto E."/>
            <person name="Dalin E."/>
            <person name="Pangilinan J.L."/>
            <person name="Lapidus A."/>
            <person name="Lowry S."/>
            <person name="Kyrpides N.C."/>
            <person name="McMahon K.D."/>
            <person name="Hugenholtz P."/>
        </authorList>
    </citation>
    <scope>NUCLEOTIDE SEQUENCE [LARGE SCALE GENOMIC DNA]</scope>
    <source>
        <strain evidence="2">UW-1</strain>
    </source>
</reference>
<proteinExistence type="predicted"/>
<protein>
    <submittedName>
        <fullName evidence="2">Uncharacterized protein</fullName>
    </submittedName>
</protein>
<dbReference type="AlphaFoldDB" id="C7RKI7"/>
<evidence type="ECO:0000256" key="1">
    <source>
        <dbReference type="SAM" id="MobiDB-lite"/>
    </source>
</evidence>
<dbReference type="HOGENOM" id="CLU_805670_0_0_4"/>
<dbReference type="KEGG" id="app:CAP2UW1_3653"/>
<dbReference type="EMBL" id="CP001715">
    <property type="protein sequence ID" value="ACV36907.1"/>
    <property type="molecule type" value="Genomic_DNA"/>
</dbReference>
<evidence type="ECO:0000313" key="2">
    <source>
        <dbReference type="EMBL" id="ACV36907.1"/>
    </source>
</evidence>
<reference evidence="2" key="1">
    <citation type="submission" date="2009-08" db="EMBL/GenBank/DDBJ databases">
        <authorList>
            <consortium name="US DOE Joint Genome Institute"/>
            <person name="Lucas S."/>
            <person name="Copeland A."/>
            <person name="Lapidus A."/>
            <person name="Glavina del Rio T."/>
            <person name="Dalin E."/>
            <person name="Tice H."/>
            <person name="Bruce D."/>
            <person name="Barry K."/>
            <person name="Pitluck S."/>
            <person name="Lowry S."/>
            <person name="Larimer F."/>
            <person name="Land M."/>
            <person name="Hauser L."/>
            <person name="Kyrpides N."/>
            <person name="Ivanova N."/>
            <person name="McMahon K.D."/>
            <person name="Hugenholtz P."/>
        </authorList>
    </citation>
    <scope>NUCLEOTIDE SEQUENCE</scope>
    <source>
        <strain evidence="2">UW-1</strain>
    </source>
</reference>
<feature type="region of interest" description="Disordered" evidence="1">
    <location>
        <begin position="1"/>
        <end position="29"/>
    </location>
</feature>
<gene>
    <name evidence="2" type="ordered locus">CAP2UW1_3653</name>
</gene>